<evidence type="ECO:0000256" key="6">
    <source>
        <dbReference type="ARBA" id="ARBA00022670"/>
    </source>
</evidence>
<gene>
    <name evidence="10" type="ORF">GNP93_21040</name>
</gene>
<reference evidence="10 11" key="1">
    <citation type="submission" date="2019-11" db="EMBL/GenBank/DDBJ databases">
        <title>Draft genome sequences of five Paenibacillus species of dairy origin.</title>
        <authorList>
            <person name="Olajide A.M."/>
            <person name="Chen S."/>
            <person name="Lapointe G."/>
        </authorList>
    </citation>
    <scope>NUCLEOTIDE SEQUENCE [LARGE SCALE GENOMIC DNA]</scope>
    <source>
        <strain evidence="10 11">2CS3</strain>
    </source>
</reference>
<dbReference type="InterPro" id="IPR000787">
    <property type="entry name" value="Peptidase_M29"/>
</dbReference>
<evidence type="ECO:0000256" key="4">
    <source>
        <dbReference type="ARBA" id="ARBA00008236"/>
    </source>
</evidence>
<dbReference type="Pfam" id="PF02073">
    <property type="entry name" value="Peptidase_M29"/>
    <property type="match status" value="1"/>
</dbReference>
<dbReference type="GO" id="GO:0046872">
    <property type="term" value="F:metal ion binding"/>
    <property type="evidence" value="ECO:0007669"/>
    <property type="project" value="UniProtKB-KW"/>
</dbReference>
<dbReference type="GO" id="GO:0006508">
    <property type="term" value="P:proteolysis"/>
    <property type="evidence" value="ECO:0007669"/>
    <property type="project" value="UniProtKB-KW"/>
</dbReference>
<dbReference type="GO" id="GO:0008237">
    <property type="term" value="F:metallopeptidase activity"/>
    <property type="evidence" value="ECO:0007669"/>
    <property type="project" value="UniProtKB-KW"/>
</dbReference>
<comment type="cofactor">
    <cofactor evidence="3">
        <name>Zn(2+)</name>
        <dbReference type="ChEBI" id="CHEBI:29105"/>
    </cofactor>
</comment>
<evidence type="ECO:0000256" key="9">
    <source>
        <dbReference type="ARBA" id="ARBA00023049"/>
    </source>
</evidence>
<sequence>MRDPRLHTLARNIVQYSLDVKPGEKVLIEMIGSERELVRCLVEEVYVRGGYPYVELIDPAVRASVLKGITEKQLEHWAALDLKRMEDMDCYVAIRAGENVNEQSDVPEDKMKLYKQLYQKPVHLEQRVKRTRWVVLRYPNASMAQLANMSTSRFEDFYFDVCNLDYSAMSAAMDPLQELMNRTDRVRIVGPGATDISFSIKGIGSVKCCGRRNIPDGELYTAPVRDSVNGVIAYNTPSVSSGITFDNITFRFENGRIVEATASDTKRLNEILDTDEGARYIGEFSLGFNPYILYPMKDTLFDEKIDGSLHFTPGQAYEQADNGNRSSVHWDLVLIQRPEFGGGEIYFDDRLIRKDGRFVVPELEGLNPERLK</sequence>
<protein>
    <submittedName>
        <fullName evidence="10">Aminopeptidase</fullName>
    </submittedName>
</protein>
<comment type="cofactor">
    <cofactor evidence="1">
        <name>Co(2+)</name>
        <dbReference type="ChEBI" id="CHEBI:48828"/>
    </cofactor>
</comment>
<keyword evidence="6" id="KW-0645">Protease</keyword>
<proteinExistence type="inferred from homology"/>
<dbReference type="Gene3D" id="3.40.1830.10">
    <property type="entry name" value="Thermophilic metalloprotease (M29)"/>
    <property type="match status" value="1"/>
</dbReference>
<dbReference type="PANTHER" id="PTHR34448:SF1">
    <property type="entry name" value="BLL6088 PROTEIN"/>
    <property type="match status" value="1"/>
</dbReference>
<dbReference type="InterPro" id="IPR052170">
    <property type="entry name" value="M29_Exopeptidase"/>
</dbReference>
<evidence type="ECO:0000256" key="3">
    <source>
        <dbReference type="ARBA" id="ARBA00001947"/>
    </source>
</evidence>
<dbReference type="SUPFAM" id="SSF144052">
    <property type="entry name" value="Thermophilic metalloprotease-like"/>
    <property type="match status" value="1"/>
</dbReference>
<keyword evidence="9" id="KW-0482">Metalloprotease</keyword>
<evidence type="ECO:0000313" key="11">
    <source>
        <dbReference type="Proteomes" id="UP000450917"/>
    </source>
</evidence>
<dbReference type="GO" id="GO:0004177">
    <property type="term" value="F:aminopeptidase activity"/>
    <property type="evidence" value="ECO:0007669"/>
    <property type="project" value="UniProtKB-KW"/>
</dbReference>
<evidence type="ECO:0000256" key="5">
    <source>
        <dbReference type="ARBA" id="ARBA00022438"/>
    </source>
</evidence>
<dbReference type="PANTHER" id="PTHR34448">
    <property type="entry name" value="AMINOPEPTIDASE"/>
    <property type="match status" value="1"/>
</dbReference>
<organism evidence="10 11">
    <name type="scientific">Paenibacillus validus</name>
    <dbReference type="NCBI Taxonomy" id="44253"/>
    <lineage>
        <taxon>Bacteria</taxon>
        <taxon>Bacillati</taxon>
        <taxon>Bacillota</taxon>
        <taxon>Bacilli</taxon>
        <taxon>Bacillales</taxon>
        <taxon>Paenibacillaceae</taxon>
        <taxon>Paenibacillus</taxon>
    </lineage>
</organism>
<keyword evidence="8" id="KW-0378">Hydrolase</keyword>
<comment type="similarity">
    <text evidence="4">Belongs to the peptidase M29 family.</text>
</comment>
<keyword evidence="5 10" id="KW-0031">Aminopeptidase</keyword>
<name>A0A7X3CUW5_9BACL</name>
<evidence type="ECO:0000256" key="2">
    <source>
        <dbReference type="ARBA" id="ARBA00001946"/>
    </source>
</evidence>
<dbReference type="RefSeq" id="WP_141333719.1">
    <property type="nucleotide sequence ID" value="NZ_JBDLZV010000001.1"/>
</dbReference>
<evidence type="ECO:0000313" key="10">
    <source>
        <dbReference type="EMBL" id="MUG73121.1"/>
    </source>
</evidence>
<comment type="caution">
    <text evidence="10">The sequence shown here is derived from an EMBL/GenBank/DDBJ whole genome shotgun (WGS) entry which is preliminary data.</text>
</comment>
<keyword evidence="7" id="KW-0479">Metal-binding</keyword>
<dbReference type="AlphaFoldDB" id="A0A7X3CUW5"/>
<dbReference type="EMBL" id="WNZX01000021">
    <property type="protein sequence ID" value="MUG73121.1"/>
    <property type="molecule type" value="Genomic_DNA"/>
</dbReference>
<dbReference type="Proteomes" id="UP000450917">
    <property type="component" value="Unassembled WGS sequence"/>
</dbReference>
<evidence type="ECO:0000256" key="7">
    <source>
        <dbReference type="ARBA" id="ARBA00022723"/>
    </source>
</evidence>
<comment type="cofactor">
    <cofactor evidence="2">
        <name>Mg(2+)</name>
        <dbReference type="ChEBI" id="CHEBI:18420"/>
    </cofactor>
</comment>
<keyword evidence="11" id="KW-1185">Reference proteome</keyword>
<evidence type="ECO:0000256" key="1">
    <source>
        <dbReference type="ARBA" id="ARBA00001941"/>
    </source>
</evidence>
<evidence type="ECO:0000256" key="8">
    <source>
        <dbReference type="ARBA" id="ARBA00022801"/>
    </source>
</evidence>
<dbReference type="InterPro" id="IPR035097">
    <property type="entry name" value="M29_N-terminal"/>
</dbReference>
<accession>A0A7X3CUW5</accession>